<organism evidence="2 3">
    <name type="scientific">Ideonella aquatica</name>
    <dbReference type="NCBI Taxonomy" id="2824119"/>
    <lineage>
        <taxon>Bacteria</taxon>
        <taxon>Pseudomonadati</taxon>
        <taxon>Pseudomonadota</taxon>
        <taxon>Betaproteobacteria</taxon>
        <taxon>Burkholderiales</taxon>
        <taxon>Sphaerotilaceae</taxon>
        <taxon>Ideonella</taxon>
    </lineage>
</organism>
<dbReference type="RefSeq" id="WP_210800596.1">
    <property type="nucleotide sequence ID" value="NZ_JAGQDE010000002.1"/>
</dbReference>
<feature type="chain" id="PRO_5036991681" description="DUF4360 domain-containing protein" evidence="1">
    <location>
        <begin position="21"/>
        <end position="267"/>
    </location>
</feature>
<keyword evidence="3" id="KW-1185">Reference proteome</keyword>
<evidence type="ECO:0000256" key="1">
    <source>
        <dbReference type="SAM" id="SignalP"/>
    </source>
</evidence>
<name>A0A940YRJ8_9BURK</name>
<accession>A0A940YRJ8</accession>
<keyword evidence="1" id="KW-0732">Signal</keyword>
<gene>
    <name evidence="2" type="ORF">KAK06_04035</name>
</gene>
<reference evidence="2" key="1">
    <citation type="submission" date="2021-04" db="EMBL/GenBank/DDBJ databases">
        <title>The genome sequence of Ideonella sp. 4Y11.</title>
        <authorList>
            <person name="Liu Y."/>
        </authorList>
    </citation>
    <scope>NUCLEOTIDE SEQUENCE</scope>
    <source>
        <strain evidence="2">4Y11</strain>
    </source>
</reference>
<protein>
    <recommendedName>
        <fullName evidence="4">DUF4360 domain-containing protein</fullName>
    </recommendedName>
</protein>
<comment type="caution">
    <text evidence="2">The sequence shown here is derived from an EMBL/GenBank/DDBJ whole genome shotgun (WGS) entry which is preliminary data.</text>
</comment>
<feature type="signal peptide" evidence="1">
    <location>
        <begin position="1"/>
        <end position="20"/>
    </location>
</feature>
<sequence length="267" mass="28674">MMYRLIPLAATLLAASAAQADWVTVSDAGTPVLSVCNPKTGKGGQQTQDPNLSTCKVDGLPGSPSMPGYTRIKATSTPITVNTVQVGTLHDWVWCAGTSQVCDGSNSYILGTRVELNDSTDWGSTGESFEINDFTRAIKPDQPAQIAYFMGTVDNGTSAATAKAYKYMEYAGRTRKGLGEYAGSKKGDLNPTRNNAWIDFRSDTNADDPDANPPFSFSSPWSPWMMVHQICANGIKPAQVGNKLRLHQGGEEGQPDVEVYASAYVCK</sequence>
<evidence type="ECO:0000313" key="2">
    <source>
        <dbReference type="EMBL" id="MBQ0958120.1"/>
    </source>
</evidence>
<evidence type="ECO:0000313" key="3">
    <source>
        <dbReference type="Proteomes" id="UP000678374"/>
    </source>
</evidence>
<proteinExistence type="predicted"/>
<dbReference type="AlphaFoldDB" id="A0A940YRJ8"/>
<dbReference type="EMBL" id="JAGQDE010000002">
    <property type="protein sequence ID" value="MBQ0958120.1"/>
    <property type="molecule type" value="Genomic_DNA"/>
</dbReference>
<dbReference type="Proteomes" id="UP000678374">
    <property type="component" value="Unassembled WGS sequence"/>
</dbReference>
<evidence type="ECO:0008006" key="4">
    <source>
        <dbReference type="Google" id="ProtNLM"/>
    </source>
</evidence>